<evidence type="ECO:0000313" key="3">
    <source>
        <dbReference type="EMBL" id="OBF19946.1"/>
    </source>
</evidence>
<dbReference type="Proteomes" id="UP000193811">
    <property type="component" value="Unassembled WGS sequence"/>
</dbReference>
<dbReference type="EMBL" id="CTEF01000009">
    <property type="protein sequence ID" value="CQD25119.1"/>
    <property type="molecule type" value="Genomic_DNA"/>
</dbReference>
<dbReference type="Proteomes" id="UP000093779">
    <property type="component" value="Unassembled WGS sequence"/>
</dbReference>
<dbReference type="Proteomes" id="UP000037594">
    <property type="component" value="Unassembled WGS sequence"/>
</dbReference>
<dbReference type="PATRIC" id="fig|451644.5.peg.6678"/>
<evidence type="ECO:0000313" key="4">
    <source>
        <dbReference type="EMBL" id="ORV21688.1"/>
    </source>
</evidence>
<evidence type="ECO:0000313" key="7">
    <source>
        <dbReference type="Proteomes" id="UP000182227"/>
    </source>
</evidence>
<organism evidence="2 5">
    <name type="scientific">Mycolicibacterium conceptionense</name>
    <dbReference type="NCBI Taxonomy" id="451644"/>
    <lineage>
        <taxon>Bacteria</taxon>
        <taxon>Bacillati</taxon>
        <taxon>Actinomycetota</taxon>
        <taxon>Actinomycetes</taxon>
        <taxon>Mycobacteriales</taxon>
        <taxon>Mycobacteriaceae</taxon>
        <taxon>Mycolicibacterium</taxon>
    </lineage>
</organism>
<evidence type="ECO:0000313" key="6">
    <source>
        <dbReference type="Proteomes" id="UP000093779"/>
    </source>
</evidence>
<reference evidence="4 8" key="3">
    <citation type="submission" date="2016-01" db="EMBL/GenBank/DDBJ databases">
        <title>The new phylogeny of the genus Mycobacterium.</title>
        <authorList>
            <person name="Tarcisio F."/>
            <person name="Conor M."/>
            <person name="Antonella G."/>
            <person name="Elisabetta G."/>
            <person name="Giulia F.S."/>
            <person name="Sara T."/>
            <person name="Anna F."/>
            <person name="Clotilde B."/>
            <person name="Roberto B."/>
            <person name="Veronica D.S."/>
            <person name="Fabio R."/>
            <person name="Monica P."/>
            <person name="Olivier J."/>
            <person name="Enrico T."/>
            <person name="Nicola S."/>
        </authorList>
    </citation>
    <scope>NUCLEOTIDE SEQUENCE [LARGE SCALE GENOMIC DNA]</scope>
    <source>
        <strain evidence="4 8">CCUG 50187</strain>
    </source>
</reference>
<dbReference type="Proteomes" id="UP000182227">
    <property type="component" value="Unassembled WGS sequence"/>
</dbReference>
<proteinExistence type="predicted"/>
<reference evidence="1 7" key="1">
    <citation type="submission" date="2015-03" db="EMBL/GenBank/DDBJ databases">
        <authorList>
            <person name="Murphy D."/>
        </authorList>
    </citation>
    <scope>NUCLEOTIDE SEQUENCE [LARGE SCALE GENOMIC DNA]</scope>
    <source>
        <strain evidence="1 7">D16</strain>
    </source>
</reference>
<protein>
    <submittedName>
        <fullName evidence="2">Uncharacterized protein</fullName>
    </submittedName>
</protein>
<dbReference type="EMBL" id="LFOD01000063">
    <property type="protein sequence ID" value="KMV13984.1"/>
    <property type="molecule type" value="Genomic_DNA"/>
</dbReference>
<keyword evidence="8" id="KW-1185">Reference proteome</keyword>
<evidence type="ECO:0000313" key="2">
    <source>
        <dbReference type="EMBL" id="KMV13984.1"/>
    </source>
</evidence>
<accession>A0A0J8WLU6</accession>
<dbReference type="RefSeq" id="WP_019344409.1">
    <property type="nucleotide sequence ID" value="NZ_AGSZ01000155.1"/>
</dbReference>
<reference evidence="3 6" key="4">
    <citation type="submission" date="2016-06" db="EMBL/GenBank/DDBJ databases">
        <authorList>
            <person name="Kjaerup R.B."/>
            <person name="Dalgaard T.S."/>
            <person name="Juul-Madsen H.R."/>
        </authorList>
    </citation>
    <scope>NUCLEOTIDE SEQUENCE [LARGE SCALE GENOMIC DNA]</scope>
    <source>
        <strain evidence="3 6">ACS1953</strain>
    </source>
</reference>
<dbReference type="GeneID" id="44299137"/>
<gene>
    <name evidence="3" type="ORF">A5726_16650</name>
    <name evidence="2" type="ORF">ACT17_32520</name>
    <name evidence="4" type="ORF">AWB98_26915</name>
    <name evidence="1" type="ORF">BN970_06917</name>
</gene>
<evidence type="ECO:0000313" key="8">
    <source>
        <dbReference type="Proteomes" id="UP000193811"/>
    </source>
</evidence>
<reference evidence="2 5" key="2">
    <citation type="submission" date="2015-06" db="EMBL/GenBank/DDBJ databases">
        <title>Genome sequence of Mycobacterium conceptionense strain MLE.</title>
        <authorList>
            <person name="Greninger A.L."/>
            <person name="Cunningham G."/>
            <person name="Chiu C.Y."/>
            <person name="Miller S."/>
        </authorList>
    </citation>
    <scope>NUCLEOTIDE SEQUENCE [LARGE SCALE GENOMIC DNA]</scope>
    <source>
        <strain evidence="2 5">MLE</strain>
    </source>
</reference>
<dbReference type="OrthoDB" id="9867443at2"/>
<evidence type="ECO:0000313" key="1">
    <source>
        <dbReference type="EMBL" id="CQD25119.1"/>
    </source>
</evidence>
<sequence>MRQRSEQVRAERTLRLDLAVTVVGPATAPGEATRVMFTDATPNWRGAVGIWTQTAAGTGEAP</sequence>
<dbReference type="EMBL" id="LZHX01000056">
    <property type="protein sequence ID" value="OBF19946.1"/>
    <property type="molecule type" value="Genomic_DNA"/>
</dbReference>
<dbReference type="EMBL" id="LQOP01000029">
    <property type="protein sequence ID" value="ORV21688.1"/>
    <property type="molecule type" value="Genomic_DNA"/>
</dbReference>
<evidence type="ECO:0000313" key="5">
    <source>
        <dbReference type="Proteomes" id="UP000037594"/>
    </source>
</evidence>
<dbReference type="AlphaFoldDB" id="A0A0J8WLU6"/>
<name>A0A0J8WLU6_9MYCO</name>